<dbReference type="RefSeq" id="WP_173531799.1">
    <property type="nucleotide sequence ID" value="NZ_CP054143.1"/>
</dbReference>
<dbReference type="SUPFAM" id="SSF51735">
    <property type="entry name" value="NAD(P)-binding Rossmann-fold domains"/>
    <property type="match status" value="1"/>
</dbReference>
<reference evidence="2 3" key="1">
    <citation type="submission" date="2020-05" db="EMBL/GenBank/DDBJ databases">
        <title>Complete genome sequence of Deefgea sp. D17.</title>
        <authorList>
            <person name="Bae J.-W."/>
            <person name="Han J.E."/>
        </authorList>
    </citation>
    <scope>NUCLEOTIDE SEQUENCE [LARGE SCALE GENOMIC DNA]</scope>
    <source>
        <strain evidence="2 3">D17</strain>
    </source>
</reference>
<name>A0A6M8SR07_9NEIS</name>
<sequence>MPFQNPTDAQIKALLHMTRTIAVVGLSDKPQRASYIVSQRLQTWGFDIIPITAKPQAQILGAVVYRQLSDVTTPIDCVDVFVRSEIVGDVVDQAIALGIKLIWLQKGIVDEAAALRAQAAGLCIVMDRCLMTEYQRLFPERML</sequence>
<accession>A0A6M8SR07</accession>
<dbReference type="PANTHER" id="PTHR33303:SF2">
    <property type="entry name" value="COA-BINDING DOMAIN-CONTAINING PROTEIN"/>
    <property type="match status" value="1"/>
</dbReference>
<dbReference type="SMART" id="SM00881">
    <property type="entry name" value="CoA_binding"/>
    <property type="match status" value="1"/>
</dbReference>
<dbReference type="InterPro" id="IPR036291">
    <property type="entry name" value="NAD(P)-bd_dom_sf"/>
</dbReference>
<evidence type="ECO:0000313" key="2">
    <source>
        <dbReference type="EMBL" id="QKJ65289.1"/>
    </source>
</evidence>
<feature type="domain" description="CoA-binding" evidence="1">
    <location>
        <begin position="14"/>
        <end position="108"/>
    </location>
</feature>
<dbReference type="EMBL" id="CP054143">
    <property type="protein sequence ID" value="QKJ65289.1"/>
    <property type="molecule type" value="Genomic_DNA"/>
</dbReference>
<dbReference type="PANTHER" id="PTHR33303">
    <property type="entry name" value="CYTOPLASMIC PROTEIN-RELATED"/>
    <property type="match status" value="1"/>
</dbReference>
<proteinExistence type="predicted"/>
<dbReference type="Proteomes" id="UP000504844">
    <property type="component" value="Chromosome"/>
</dbReference>
<dbReference type="AlphaFoldDB" id="A0A6M8SR07"/>
<dbReference type="InterPro" id="IPR003781">
    <property type="entry name" value="CoA-bd"/>
</dbReference>
<dbReference type="Gene3D" id="3.40.50.720">
    <property type="entry name" value="NAD(P)-binding Rossmann-like Domain"/>
    <property type="match status" value="1"/>
</dbReference>
<organism evidence="2 3">
    <name type="scientific">Deefgea piscis</name>
    <dbReference type="NCBI Taxonomy" id="2739061"/>
    <lineage>
        <taxon>Bacteria</taxon>
        <taxon>Pseudomonadati</taxon>
        <taxon>Pseudomonadota</taxon>
        <taxon>Betaproteobacteria</taxon>
        <taxon>Neisseriales</taxon>
        <taxon>Chitinibacteraceae</taxon>
        <taxon>Deefgea</taxon>
    </lineage>
</organism>
<dbReference type="KEGG" id="dee:HQN60_00215"/>
<keyword evidence="3" id="KW-1185">Reference proteome</keyword>
<gene>
    <name evidence="2" type="ORF">HQN60_00215</name>
</gene>
<evidence type="ECO:0000259" key="1">
    <source>
        <dbReference type="SMART" id="SM00881"/>
    </source>
</evidence>
<dbReference type="Pfam" id="PF13380">
    <property type="entry name" value="CoA_binding_2"/>
    <property type="match status" value="1"/>
</dbReference>
<protein>
    <submittedName>
        <fullName evidence="2">CoA-binding protein</fullName>
    </submittedName>
</protein>
<evidence type="ECO:0000313" key="3">
    <source>
        <dbReference type="Proteomes" id="UP000504844"/>
    </source>
</evidence>